<dbReference type="PROSITE" id="PS50113">
    <property type="entry name" value="PAC"/>
    <property type="match status" value="2"/>
</dbReference>
<evidence type="ECO:0000256" key="1">
    <source>
        <dbReference type="ARBA" id="ARBA00000085"/>
    </source>
</evidence>
<dbReference type="Gene3D" id="1.10.287.130">
    <property type="match status" value="1"/>
</dbReference>
<gene>
    <name evidence="11" type="ORF">IM787_08595</name>
</gene>
<keyword evidence="5 11" id="KW-0418">Kinase</keyword>
<dbReference type="InterPro" id="IPR036097">
    <property type="entry name" value="HisK_dim/P_sf"/>
</dbReference>
<evidence type="ECO:0000256" key="5">
    <source>
        <dbReference type="ARBA" id="ARBA00022777"/>
    </source>
</evidence>
<reference evidence="11 12" key="1">
    <citation type="submission" date="2020-10" db="EMBL/GenBank/DDBJ databases">
        <title>Ramlibacter sp. HM2 16S ribosomal RNA gene Genome sequencing and assembly.</title>
        <authorList>
            <person name="Kang M."/>
        </authorList>
    </citation>
    <scope>NUCLEOTIDE SEQUENCE [LARGE SCALE GENOMIC DNA]</scope>
    <source>
        <strain evidence="11 12">HM2</strain>
    </source>
</reference>
<organism evidence="11 12">
    <name type="scientific">Ramlibacter pallidus</name>
    <dbReference type="NCBI Taxonomy" id="2780087"/>
    <lineage>
        <taxon>Bacteria</taxon>
        <taxon>Pseudomonadati</taxon>
        <taxon>Pseudomonadota</taxon>
        <taxon>Betaproteobacteria</taxon>
        <taxon>Burkholderiales</taxon>
        <taxon>Comamonadaceae</taxon>
        <taxon>Ramlibacter</taxon>
    </lineage>
</organism>
<dbReference type="SMART" id="SM00388">
    <property type="entry name" value="HisKA"/>
    <property type="match status" value="1"/>
</dbReference>
<evidence type="ECO:0000259" key="8">
    <source>
        <dbReference type="PROSITE" id="PS50109"/>
    </source>
</evidence>
<sequence>MARALPPNDPAGAADAQLRAEIARRTDAERNLADANARLHALLATASDPVVTVTSVGAVIDWNHAAERAFGYTRQEALGRSLTELIVPPSHRERHAAGMARYLAGGEPRILNRRVEMQAQRRSGEIFDVELSVWPVHTAGGLTFSSFVRDISQRKAAAAALAASEAKYRKVVENVNEGILVTAAGRILYANPRALALTGQDEASAMARPFIEFIHPEDRERVLANHLRRMRGEPVENHYQFRVVHRDGSTRWLEISAVQFDWQGAPSTLNFLVDVTQRRQAEEDMRHALQRERELSEMKSRFVAVASHEFRTPLSAILSSVELIEDYGDRLPPAEQREILGLIKTSVLRMNGMIEQVLMTSKLDSGKFVFQPQPTAVPQLLAQVAAEMDQASRQAQRIAIDCQGVDDARLLDAPLVRHILVNLLGNALKYSPEDRPVHCVATGDGTRLHLHVRDQGIGIPADDMPRLFQSFHRGGNVGNVPGTGIGLHVVKQCVDLHQGAIAVESTPGGGTTFRVDLHAPRVA</sequence>
<evidence type="ECO:0000256" key="2">
    <source>
        <dbReference type="ARBA" id="ARBA00012438"/>
    </source>
</evidence>
<comment type="caution">
    <text evidence="11">The sequence shown here is derived from an EMBL/GenBank/DDBJ whole genome shotgun (WGS) entry which is preliminary data.</text>
</comment>
<dbReference type="Pfam" id="PF00989">
    <property type="entry name" value="PAS"/>
    <property type="match status" value="2"/>
</dbReference>
<name>A0ABR9S2B5_9BURK</name>
<dbReference type="InterPro" id="IPR004358">
    <property type="entry name" value="Sig_transdc_His_kin-like_C"/>
</dbReference>
<evidence type="ECO:0000259" key="9">
    <source>
        <dbReference type="PROSITE" id="PS50112"/>
    </source>
</evidence>
<proteinExistence type="predicted"/>
<dbReference type="InterPro" id="IPR000700">
    <property type="entry name" value="PAS-assoc_C"/>
</dbReference>
<evidence type="ECO:0000256" key="4">
    <source>
        <dbReference type="ARBA" id="ARBA00022679"/>
    </source>
</evidence>
<dbReference type="NCBIfam" id="TIGR00229">
    <property type="entry name" value="sensory_box"/>
    <property type="match status" value="2"/>
</dbReference>
<dbReference type="SUPFAM" id="SSF55785">
    <property type="entry name" value="PYP-like sensor domain (PAS domain)"/>
    <property type="match status" value="2"/>
</dbReference>
<accession>A0ABR9S2B5</accession>
<evidence type="ECO:0000256" key="7">
    <source>
        <dbReference type="SAM" id="Coils"/>
    </source>
</evidence>
<dbReference type="SMART" id="SM00387">
    <property type="entry name" value="HATPase_c"/>
    <property type="match status" value="1"/>
</dbReference>
<dbReference type="Gene3D" id="3.30.450.20">
    <property type="entry name" value="PAS domain"/>
    <property type="match status" value="2"/>
</dbReference>
<evidence type="ECO:0000313" key="12">
    <source>
        <dbReference type="Proteomes" id="UP000806285"/>
    </source>
</evidence>
<evidence type="ECO:0000313" key="11">
    <source>
        <dbReference type="EMBL" id="MBE7367620.1"/>
    </source>
</evidence>
<dbReference type="InterPro" id="IPR000014">
    <property type="entry name" value="PAS"/>
</dbReference>
<dbReference type="InterPro" id="IPR003594">
    <property type="entry name" value="HATPase_dom"/>
</dbReference>
<dbReference type="Proteomes" id="UP000806285">
    <property type="component" value="Unassembled WGS sequence"/>
</dbReference>
<dbReference type="Pfam" id="PF02518">
    <property type="entry name" value="HATPase_c"/>
    <property type="match status" value="1"/>
</dbReference>
<dbReference type="InterPro" id="IPR003661">
    <property type="entry name" value="HisK_dim/P_dom"/>
</dbReference>
<dbReference type="InterPro" id="IPR036890">
    <property type="entry name" value="HATPase_C_sf"/>
</dbReference>
<evidence type="ECO:0000256" key="6">
    <source>
        <dbReference type="ARBA" id="ARBA00023012"/>
    </source>
</evidence>
<evidence type="ECO:0000259" key="10">
    <source>
        <dbReference type="PROSITE" id="PS50113"/>
    </source>
</evidence>
<keyword evidence="12" id="KW-1185">Reference proteome</keyword>
<evidence type="ECO:0000256" key="3">
    <source>
        <dbReference type="ARBA" id="ARBA00022553"/>
    </source>
</evidence>
<feature type="domain" description="PAS" evidence="9">
    <location>
        <begin position="164"/>
        <end position="233"/>
    </location>
</feature>
<dbReference type="RefSeq" id="WP_193676206.1">
    <property type="nucleotide sequence ID" value="NZ_JADDIV010000002.1"/>
</dbReference>
<dbReference type="CDD" id="cd00130">
    <property type="entry name" value="PAS"/>
    <property type="match status" value="2"/>
</dbReference>
<comment type="catalytic activity">
    <reaction evidence="1">
        <text>ATP + protein L-histidine = ADP + protein N-phospho-L-histidine.</text>
        <dbReference type="EC" id="2.7.13.3"/>
    </reaction>
</comment>
<dbReference type="SUPFAM" id="SSF55874">
    <property type="entry name" value="ATPase domain of HSP90 chaperone/DNA topoisomerase II/histidine kinase"/>
    <property type="match status" value="1"/>
</dbReference>
<dbReference type="InterPro" id="IPR035965">
    <property type="entry name" value="PAS-like_dom_sf"/>
</dbReference>
<dbReference type="PANTHER" id="PTHR43711">
    <property type="entry name" value="TWO-COMPONENT HISTIDINE KINASE"/>
    <property type="match status" value="1"/>
</dbReference>
<dbReference type="PROSITE" id="PS50112">
    <property type="entry name" value="PAS"/>
    <property type="match status" value="2"/>
</dbReference>
<dbReference type="PRINTS" id="PR00344">
    <property type="entry name" value="BCTRLSENSOR"/>
</dbReference>
<dbReference type="InterPro" id="IPR050736">
    <property type="entry name" value="Sensor_HK_Regulatory"/>
</dbReference>
<dbReference type="SMART" id="SM00091">
    <property type="entry name" value="PAS"/>
    <property type="match status" value="2"/>
</dbReference>
<dbReference type="Gene3D" id="3.30.565.10">
    <property type="entry name" value="Histidine kinase-like ATPase, C-terminal domain"/>
    <property type="match status" value="1"/>
</dbReference>
<keyword evidence="4" id="KW-0808">Transferase</keyword>
<dbReference type="GO" id="GO:0016301">
    <property type="term" value="F:kinase activity"/>
    <property type="evidence" value="ECO:0007669"/>
    <property type="project" value="UniProtKB-KW"/>
</dbReference>
<feature type="domain" description="PAC" evidence="10">
    <location>
        <begin position="113"/>
        <end position="163"/>
    </location>
</feature>
<dbReference type="InterPro" id="IPR013767">
    <property type="entry name" value="PAS_fold"/>
</dbReference>
<feature type="domain" description="PAC" evidence="10">
    <location>
        <begin position="237"/>
        <end position="287"/>
    </location>
</feature>
<dbReference type="SUPFAM" id="SSF47384">
    <property type="entry name" value="Homodimeric domain of signal transducing histidine kinase"/>
    <property type="match status" value="1"/>
</dbReference>
<keyword evidence="3" id="KW-0597">Phosphoprotein</keyword>
<feature type="domain" description="Histidine kinase" evidence="8">
    <location>
        <begin position="305"/>
        <end position="521"/>
    </location>
</feature>
<keyword evidence="6" id="KW-0902">Two-component regulatory system</keyword>
<dbReference type="PROSITE" id="PS50109">
    <property type="entry name" value="HIS_KIN"/>
    <property type="match status" value="1"/>
</dbReference>
<dbReference type="SMART" id="SM00086">
    <property type="entry name" value="PAC"/>
    <property type="match status" value="2"/>
</dbReference>
<dbReference type="InterPro" id="IPR001610">
    <property type="entry name" value="PAC"/>
</dbReference>
<dbReference type="InterPro" id="IPR005467">
    <property type="entry name" value="His_kinase_dom"/>
</dbReference>
<dbReference type="EMBL" id="JADDIV010000002">
    <property type="protein sequence ID" value="MBE7367620.1"/>
    <property type="molecule type" value="Genomic_DNA"/>
</dbReference>
<feature type="domain" description="PAS" evidence="9">
    <location>
        <begin position="35"/>
        <end position="106"/>
    </location>
</feature>
<dbReference type="CDD" id="cd00075">
    <property type="entry name" value="HATPase"/>
    <property type="match status" value="1"/>
</dbReference>
<feature type="coiled-coil region" evidence="7">
    <location>
        <begin position="18"/>
        <end position="45"/>
    </location>
</feature>
<keyword evidence="7" id="KW-0175">Coiled coil</keyword>
<dbReference type="Pfam" id="PF00512">
    <property type="entry name" value="HisKA"/>
    <property type="match status" value="1"/>
</dbReference>
<dbReference type="PANTHER" id="PTHR43711:SF26">
    <property type="entry name" value="SENSOR HISTIDINE KINASE RCSC"/>
    <property type="match status" value="1"/>
</dbReference>
<protein>
    <recommendedName>
        <fullName evidence="2">histidine kinase</fullName>
        <ecNumber evidence="2">2.7.13.3</ecNumber>
    </recommendedName>
</protein>
<dbReference type="EC" id="2.7.13.3" evidence="2"/>
<dbReference type="CDD" id="cd00082">
    <property type="entry name" value="HisKA"/>
    <property type="match status" value="1"/>
</dbReference>